<name>F9CVL9_9ARCH</name>
<gene>
    <name evidence="6" type="ORF">MY1_0556</name>
</gene>
<dbReference type="Pfam" id="PF00210">
    <property type="entry name" value="Ferritin"/>
    <property type="match status" value="1"/>
</dbReference>
<dbReference type="FunFam" id="1.20.1260.10:FF:000001">
    <property type="entry name" value="Non-heme ferritin"/>
    <property type="match status" value="1"/>
</dbReference>
<dbReference type="Proteomes" id="UP000004440">
    <property type="component" value="Unassembled WGS sequence"/>
</dbReference>
<dbReference type="GO" id="GO:0005737">
    <property type="term" value="C:cytoplasm"/>
    <property type="evidence" value="ECO:0007669"/>
    <property type="project" value="TreeGrafter"/>
</dbReference>
<feature type="domain" description="Ferritin-like diiron" evidence="5">
    <location>
        <begin position="1"/>
        <end position="146"/>
    </location>
</feature>
<dbReference type="InterPro" id="IPR008331">
    <property type="entry name" value="Ferritin_DPS_dom"/>
</dbReference>
<dbReference type="CDD" id="cd01055">
    <property type="entry name" value="Nonheme_Ferritin"/>
    <property type="match status" value="1"/>
</dbReference>
<dbReference type="PANTHER" id="PTHR11431">
    <property type="entry name" value="FERRITIN"/>
    <property type="match status" value="1"/>
</dbReference>
<dbReference type="GO" id="GO:0042802">
    <property type="term" value="F:identical protein binding"/>
    <property type="evidence" value="ECO:0007669"/>
    <property type="project" value="UniProtKB-ARBA"/>
</dbReference>
<dbReference type="AlphaFoldDB" id="F9CVL9"/>
<dbReference type="RefSeq" id="WP_007550041.1">
    <property type="nucleotide sequence ID" value="NZ_AFPU01000001.1"/>
</dbReference>
<dbReference type="InterPro" id="IPR041719">
    <property type="entry name" value="Ferritin_prok"/>
</dbReference>
<dbReference type="InterPro" id="IPR009040">
    <property type="entry name" value="Ferritin-like_diiron"/>
</dbReference>
<evidence type="ECO:0000256" key="1">
    <source>
        <dbReference type="ARBA" id="ARBA00022434"/>
    </source>
</evidence>
<reference evidence="6 7" key="1">
    <citation type="journal article" date="2011" name="J. Bacteriol.">
        <title>Genome Sequence of an Ammonia-Oxidizing Soil Archaeon, "Candidatus Nitrosoarchaeum koreensis" MY1.</title>
        <authorList>
            <person name="Kim B.K."/>
            <person name="Jung M.Y."/>
            <person name="Yu D.S."/>
            <person name="Park S.J."/>
            <person name="Oh T.K."/>
            <person name="Rhee S.K."/>
            <person name="Kim J.F."/>
        </authorList>
    </citation>
    <scope>NUCLEOTIDE SEQUENCE [LARGE SCALE GENOMIC DNA]</scope>
    <source>
        <strain evidence="6 7">MY1</strain>
    </source>
</reference>
<accession>F9CVL9</accession>
<dbReference type="STRING" id="1001994.MY1_0556"/>
<keyword evidence="1" id="KW-0409">Iron storage</keyword>
<dbReference type="EMBL" id="AFPU01000001">
    <property type="protein sequence ID" value="EGP93321.1"/>
    <property type="molecule type" value="Genomic_DNA"/>
</dbReference>
<dbReference type="PANTHER" id="PTHR11431:SF127">
    <property type="entry name" value="BACTERIAL NON-HEME FERRITIN"/>
    <property type="match status" value="1"/>
</dbReference>
<dbReference type="GO" id="GO:0006826">
    <property type="term" value="P:iron ion transport"/>
    <property type="evidence" value="ECO:0007669"/>
    <property type="project" value="InterPro"/>
</dbReference>
<dbReference type="InterPro" id="IPR009078">
    <property type="entry name" value="Ferritin-like_SF"/>
</dbReference>
<evidence type="ECO:0000256" key="3">
    <source>
        <dbReference type="ARBA" id="ARBA00023002"/>
    </source>
</evidence>
<dbReference type="Gene3D" id="1.20.1260.10">
    <property type="match status" value="1"/>
</dbReference>
<keyword evidence="3" id="KW-0560">Oxidoreductase</keyword>
<dbReference type="GO" id="GO:0006879">
    <property type="term" value="P:intracellular iron ion homeostasis"/>
    <property type="evidence" value="ECO:0007669"/>
    <property type="project" value="UniProtKB-KW"/>
</dbReference>
<dbReference type="InterPro" id="IPR012347">
    <property type="entry name" value="Ferritin-like"/>
</dbReference>
<comment type="caution">
    <text evidence="6">The sequence shown here is derived from an EMBL/GenBank/DDBJ whole genome shotgun (WGS) entry which is preliminary data.</text>
</comment>
<dbReference type="GO" id="GO:0016491">
    <property type="term" value="F:oxidoreductase activity"/>
    <property type="evidence" value="ECO:0007669"/>
    <property type="project" value="UniProtKB-KW"/>
</dbReference>
<proteinExistence type="predicted"/>
<dbReference type="GO" id="GO:0008198">
    <property type="term" value="F:ferrous iron binding"/>
    <property type="evidence" value="ECO:0007669"/>
    <property type="project" value="TreeGrafter"/>
</dbReference>
<keyword evidence="2" id="KW-0479">Metal-binding</keyword>
<organism evidence="6 7">
    <name type="scientific">Nitrosarchaeum koreense MY1</name>
    <dbReference type="NCBI Taxonomy" id="1001994"/>
    <lineage>
        <taxon>Archaea</taxon>
        <taxon>Nitrososphaerota</taxon>
        <taxon>Nitrososphaeria</taxon>
        <taxon>Nitrosopumilales</taxon>
        <taxon>Nitrosopumilaceae</taxon>
        <taxon>Nitrosarchaeum</taxon>
    </lineage>
</organism>
<protein>
    <submittedName>
        <fullName evidence="6">Ferritin Dps family protein</fullName>
    </submittedName>
</protein>
<dbReference type="OrthoDB" id="4859at2157"/>
<evidence type="ECO:0000256" key="4">
    <source>
        <dbReference type="ARBA" id="ARBA00023004"/>
    </source>
</evidence>
<dbReference type="PATRIC" id="fig|1001994.6.peg.537"/>
<evidence type="ECO:0000256" key="2">
    <source>
        <dbReference type="ARBA" id="ARBA00022723"/>
    </source>
</evidence>
<keyword evidence="4" id="KW-0408">Iron</keyword>
<sequence>MKISKNMQNGLNNQISLEANASNIYLSMASWCEVIGYEGGASFFYAQSDEERAHMLKIVHYLNNLGIPATIPATKLPSSDFKSLESILKTALKNEQAVTSAIHKLVEIAQKDKDHSTYAFLEWFVNEQVQEETKFETLIQKFELIGRDKIAINEIDKILASSVASANSTGSV</sequence>
<dbReference type="InterPro" id="IPR001519">
    <property type="entry name" value="Ferritin"/>
</dbReference>
<evidence type="ECO:0000259" key="5">
    <source>
        <dbReference type="PROSITE" id="PS50905"/>
    </source>
</evidence>
<dbReference type="PROSITE" id="PS50905">
    <property type="entry name" value="FERRITIN_LIKE"/>
    <property type="match status" value="1"/>
</dbReference>
<dbReference type="SUPFAM" id="SSF47240">
    <property type="entry name" value="Ferritin-like"/>
    <property type="match status" value="1"/>
</dbReference>
<evidence type="ECO:0000313" key="7">
    <source>
        <dbReference type="Proteomes" id="UP000004440"/>
    </source>
</evidence>
<evidence type="ECO:0000313" key="6">
    <source>
        <dbReference type="EMBL" id="EGP93321.1"/>
    </source>
</evidence>
<keyword evidence="7" id="KW-1185">Reference proteome</keyword>
<dbReference type="GO" id="GO:0008199">
    <property type="term" value="F:ferric iron binding"/>
    <property type="evidence" value="ECO:0007669"/>
    <property type="project" value="InterPro"/>
</dbReference>